<evidence type="ECO:0000313" key="4">
    <source>
        <dbReference type="Proteomes" id="UP000321960"/>
    </source>
</evidence>
<evidence type="ECO:0000313" key="2">
    <source>
        <dbReference type="EMBL" id="GEP04845.1"/>
    </source>
</evidence>
<dbReference type="Proteomes" id="UP001156856">
    <property type="component" value="Unassembled WGS sequence"/>
</dbReference>
<keyword evidence="5" id="KW-1185">Reference proteome</keyword>
<keyword evidence="1" id="KW-0812">Transmembrane</keyword>
<dbReference type="AlphaFoldDB" id="A0A512J4F9"/>
<feature type="transmembrane region" description="Helical" evidence="1">
    <location>
        <begin position="6"/>
        <end position="34"/>
    </location>
</feature>
<sequence length="61" mass="6490">MGTEISIIYGFGAALAFLVIVGVLAVALPIWLGLRAAEWRASRREKASHTASHTPATPNKT</sequence>
<reference evidence="3" key="4">
    <citation type="submission" date="2023-01" db="EMBL/GenBank/DDBJ databases">
        <title>Draft genome sequence of Methylobacterium oxalidis strain NBRC 107715.</title>
        <authorList>
            <person name="Sun Q."/>
            <person name="Mori K."/>
        </authorList>
    </citation>
    <scope>NUCLEOTIDE SEQUENCE</scope>
    <source>
        <strain evidence="3">NBRC 107715</strain>
    </source>
</reference>
<accession>A0A512J4F9</accession>
<name>A0A512J4F9_9HYPH</name>
<evidence type="ECO:0008006" key="6">
    <source>
        <dbReference type="Google" id="ProtNLM"/>
    </source>
</evidence>
<evidence type="ECO:0000313" key="5">
    <source>
        <dbReference type="Proteomes" id="UP001156856"/>
    </source>
</evidence>
<reference evidence="2 4" key="3">
    <citation type="submission" date="2019-07" db="EMBL/GenBank/DDBJ databases">
        <title>Whole genome shotgun sequence of Methylobacterium oxalidis NBRC 107715.</title>
        <authorList>
            <person name="Hosoyama A."/>
            <person name="Uohara A."/>
            <person name="Ohji S."/>
            <person name="Ichikawa N."/>
        </authorList>
    </citation>
    <scope>NUCLEOTIDE SEQUENCE [LARGE SCALE GENOMIC DNA]</scope>
    <source>
        <strain evidence="2 4">NBRC 107715</strain>
    </source>
</reference>
<dbReference type="Proteomes" id="UP000321960">
    <property type="component" value="Unassembled WGS sequence"/>
</dbReference>
<evidence type="ECO:0000256" key="1">
    <source>
        <dbReference type="SAM" id="Phobius"/>
    </source>
</evidence>
<proteinExistence type="predicted"/>
<protein>
    <recommendedName>
        <fullName evidence="6">Heme exporter protein D</fullName>
    </recommendedName>
</protein>
<reference evidence="5" key="2">
    <citation type="journal article" date="2019" name="Int. J. Syst. Evol. Microbiol.">
        <title>The Global Catalogue of Microorganisms (GCM) 10K type strain sequencing project: providing services to taxonomists for standard genome sequencing and annotation.</title>
        <authorList>
            <consortium name="The Broad Institute Genomics Platform"/>
            <consortium name="The Broad Institute Genome Sequencing Center for Infectious Disease"/>
            <person name="Wu L."/>
            <person name="Ma J."/>
        </authorList>
    </citation>
    <scope>NUCLEOTIDE SEQUENCE [LARGE SCALE GENOMIC DNA]</scope>
    <source>
        <strain evidence="5">NBRC 107715</strain>
    </source>
</reference>
<reference evidence="3" key="1">
    <citation type="journal article" date="2014" name="Int. J. Syst. Evol. Microbiol.">
        <title>Complete genome of a new Firmicutes species belonging to the dominant human colonic microbiota ('Ruminococcus bicirculans') reveals two chromosomes and a selective capacity to utilize plant glucans.</title>
        <authorList>
            <consortium name="NISC Comparative Sequencing Program"/>
            <person name="Wegmann U."/>
            <person name="Louis P."/>
            <person name="Goesmann A."/>
            <person name="Henrissat B."/>
            <person name="Duncan S.H."/>
            <person name="Flint H.J."/>
        </authorList>
    </citation>
    <scope>NUCLEOTIDE SEQUENCE</scope>
    <source>
        <strain evidence="3">NBRC 107715</strain>
    </source>
</reference>
<evidence type="ECO:0000313" key="3">
    <source>
        <dbReference type="EMBL" id="GLS63670.1"/>
    </source>
</evidence>
<organism evidence="2 4">
    <name type="scientific">Methylobacterium oxalidis</name>
    <dbReference type="NCBI Taxonomy" id="944322"/>
    <lineage>
        <taxon>Bacteria</taxon>
        <taxon>Pseudomonadati</taxon>
        <taxon>Pseudomonadota</taxon>
        <taxon>Alphaproteobacteria</taxon>
        <taxon>Hyphomicrobiales</taxon>
        <taxon>Methylobacteriaceae</taxon>
        <taxon>Methylobacterium</taxon>
    </lineage>
</organism>
<dbReference type="EMBL" id="BSPK01000025">
    <property type="protein sequence ID" value="GLS63670.1"/>
    <property type="molecule type" value="Genomic_DNA"/>
</dbReference>
<keyword evidence="1" id="KW-0472">Membrane</keyword>
<dbReference type="EMBL" id="BJZU01000052">
    <property type="protein sequence ID" value="GEP04845.1"/>
    <property type="molecule type" value="Genomic_DNA"/>
</dbReference>
<keyword evidence="1" id="KW-1133">Transmembrane helix</keyword>
<comment type="caution">
    <text evidence="2">The sequence shown here is derived from an EMBL/GenBank/DDBJ whole genome shotgun (WGS) entry which is preliminary data.</text>
</comment>
<gene>
    <name evidence="3" type="ORF">GCM10007888_20510</name>
    <name evidence="2" type="ORF">MOX02_28830</name>
</gene>